<accession>A0A0S8GF92</accession>
<sequence length="124" mass="13884">MFGKLTPSPPPIAVALTPDRALVARGDLLGWSYTISNMTDRACDLCAWLSLLFPDLKERRLAGPLALSCGPRQMYDGHRTLLVPADAPLGQYRLALRVGPAGRYPRLWDEDEFRFRTIAFPSWP</sequence>
<dbReference type="Proteomes" id="UP000051717">
    <property type="component" value="Unassembled WGS sequence"/>
</dbReference>
<evidence type="ECO:0000313" key="1">
    <source>
        <dbReference type="EMBL" id="KPK71154.1"/>
    </source>
</evidence>
<dbReference type="EMBL" id="LJUI01000007">
    <property type="protein sequence ID" value="KPK71154.1"/>
    <property type="molecule type" value="Genomic_DNA"/>
</dbReference>
<comment type="caution">
    <text evidence="1">The sequence shown here is derived from an EMBL/GenBank/DDBJ whole genome shotgun (WGS) entry which is preliminary data.</text>
</comment>
<dbReference type="AlphaFoldDB" id="A0A0S8GF92"/>
<organism evidence="1 2">
    <name type="scientific">candidate division TA06 bacterium SM23_40</name>
    <dbReference type="NCBI Taxonomy" id="1703774"/>
    <lineage>
        <taxon>Bacteria</taxon>
        <taxon>Bacteria division TA06</taxon>
    </lineage>
</organism>
<name>A0A0S8GF92_UNCT6</name>
<proteinExistence type="predicted"/>
<reference evidence="1 2" key="1">
    <citation type="journal article" date="2015" name="Microbiome">
        <title>Genomic resolution of linkages in carbon, nitrogen, and sulfur cycling among widespread estuary sediment bacteria.</title>
        <authorList>
            <person name="Baker B.J."/>
            <person name="Lazar C.S."/>
            <person name="Teske A.P."/>
            <person name="Dick G.J."/>
        </authorList>
    </citation>
    <scope>NUCLEOTIDE SEQUENCE [LARGE SCALE GENOMIC DNA]</scope>
    <source>
        <strain evidence="1">SM23_40</strain>
    </source>
</reference>
<protein>
    <submittedName>
        <fullName evidence="1">Uncharacterized protein</fullName>
    </submittedName>
</protein>
<gene>
    <name evidence="1" type="ORF">AMJ82_01635</name>
</gene>
<evidence type="ECO:0000313" key="2">
    <source>
        <dbReference type="Proteomes" id="UP000051717"/>
    </source>
</evidence>